<name>A0AAI8YPD6_9PEZI</name>
<proteinExistence type="predicted"/>
<feature type="transmembrane region" description="Helical" evidence="1">
    <location>
        <begin position="185"/>
        <end position="205"/>
    </location>
</feature>
<feature type="transmembrane region" description="Helical" evidence="1">
    <location>
        <begin position="211"/>
        <end position="231"/>
    </location>
</feature>
<dbReference type="InterPro" id="IPR019402">
    <property type="entry name" value="CWH43_N"/>
</dbReference>
<accession>A0AAI8YPD6</accession>
<protein>
    <submittedName>
        <fullName evidence="3">Uu.00g076760.m01.CDS01</fullName>
    </submittedName>
</protein>
<dbReference type="PROSITE" id="PS51257">
    <property type="entry name" value="PROKAR_LIPOPROTEIN"/>
    <property type="match status" value="1"/>
</dbReference>
<dbReference type="AlphaFoldDB" id="A0AAI8YPD6"/>
<keyword evidence="4" id="KW-1185">Reference proteome</keyword>
<feature type="transmembrane region" description="Helical" evidence="1">
    <location>
        <begin position="20"/>
        <end position="43"/>
    </location>
</feature>
<feature type="transmembrane region" description="Helical" evidence="1">
    <location>
        <begin position="63"/>
        <end position="90"/>
    </location>
</feature>
<dbReference type="Proteomes" id="UP001295740">
    <property type="component" value="Unassembled WGS sequence"/>
</dbReference>
<dbReference type="EMBL" id="CAUWAG010000018">
    <property type="protein sequence ID" value="CAJ2512051.1"/>
    <property type="molecule type" value="Genomic_DNA"/>
</dbReference>
<comment type="caution">
    <text evidence="3">The sequence shown here is derived from an EMBL/GenBank/DDBJ whole genome shotgun (WGS) entry which is preliminary data.</text>
</comment>
<feature type="transmembrane region" description="Helical" evidence="1">
    <location>
        <begin position="144"/>
        <end position="165"/>
    </location>
</feature>
<keyword evidence="1" id="KW-0472">Membrane</keyword>
<evidence type="ECO:0000313" key="3">
    <source>
        <dbReference type="EMBL" id="CAJ2512051.1"/>
    </source>
</evidence>
<sequence length="253" mass="28696">MVRLWHSAFERDFFSIRRLWLFPVVAGSCWFTTLTILLIRWLAIGRPQYPNQVNPYVPFISDIAAQTFQPVFIVGCAVTGLSFFGTVFAVHHVRYSPKFYGLTDDAQWRQAVSMVALVAGLAGAVSLVLLSIFDTDDAHKRHRYLLMATFGGLFVSAVTTTFVWWDQARGPVVFAGLRKWCRFNISLVLCQFAVGIVFLSTMYAGDYRVSGIFEWILTYLGAFWLVSFVGYTRFREGQDPKATDGDERQPLLA</sequence>
<keyword evidence="1" id="KW-0812">Transmembrane</keyword>
<dbReference type="Pfam" id="PF10277">
    <property type="entry name" value="Frag1"/>
    <property type="match status" value="1"/>
</dbReference>
<evidence type="ECO:0000259" key="2">
    <source>
        <dbReference type="Pfam" id="PF10277"/>
    </source>
</evidence>
<feature type="transmembrane region" description="Helical" evidence="1">
    <location>
        <begin position="111"/>
        <end position="132"/>
    </location>
</feature>
<keyword evidence="1" id="KW-1133">Transmembrane helix</keyword>
<evidence type="ECO:0000313" key="4">
    <source>
        <dbReference type="Proteomes" id="UP001295740"/>
    </source>
</evidence>
<gene>
    <name evidence="3" type="ORF">KHLLAP_LOCUS12519</name>
</gene>
<organism evidence="3 4">
    <name type="scientific">Anthostomella pinea</name>
    <dbReference type="NCBI Taxonomy" id="933095"/>
    <lineage>
        <taxon>Eukaryota</taxon>
        <taxon>Fungi</taxon>
        <taxon>Dikarya</taxon>
        <taxon>Ascomycota</taxon>
        <taxon>Pezizomycotina</taxon>
        <taxon>Sordariomycetes</taxon>
        <taxon>Xylariomycetidae</taxon>
        <taxon>Xylariales</taxon>
        <taxon>Xylariaceae</taxon>
        <taxon>Anthostomella</taxon>
    </lineage>
</organism>
<feature type="domain" description="CWH43-like N-terminal" evidence="2">
    <location>
        <begin position="19"/>
        <end position="228"/>
    </location>
</feature>
<evidence type="ECO:0000256" key="1">
    <source>
        <dbReference type="SAM" id="Phobius"/>
    </source>
</evidence>
<reference evidence="3" key="1">
    <citation type="submission" date="2023-10" db="EMBL/GenBank/DDBJ databases">
        <authorList>
            <person name="Hackl T."/>
        </authorList>
    </citation>
    <scope>NUCLEOTIDE SEQUENCE</scope>
</reference>